<proteinExistence type="predicted"/>
<sequence>MSKIGKLVTMDEEKAEVLNNIFASVFTGNLASHTSREDVLQDGDSGSNVPPTVREDQRYGFDGWTVRWMRNWLDAHIQRVVVNRSMSRWSVTSGVPHGSVLGPVLFNIFINDIDSGIECTLSKFAEDSKLSG</sequence>
<name>A0AAN7SIT1_MYCAM</name>
<dbReference type="Proteomes" id="UP001333110">
    <property type="component" value="Unassembled WGS sequence"/>
</dbReference>
<protein>
    <recommendedName>
        <fullName evidence="3">Rna-directed dna polymerase from mobile element jockey-like</fullName>
    </recommendedName>
</protein>
<dbReference type="PANTHER" id="PTHR33332">
    <property type="entry name" value="REVERSE TRANSCRIPTASE DOMAIN-CONTAINING PROTEIN"/>
    <property type="match status" value="1"/>
</dbReference>
<keyword evidence="2" id="KW-1185">Reference proteome</keyword>
<dbReference type="AlphaFoldDB" id="A0AAN7SIT1"/>
<accession>A0AAN7SIT1</accession>
<organism evidence="1 2">
    <name type="scientific">Mycteria americana</name>
    <name type="common">Wood stork</name>
    <dbReference type="NCBI Taxonomy" id="33587"/>
    <lineage>
        <taxon>Eukaryota</taxon>
        <taxon>Metazoa</taxon>
        <taxon>Chordata</taxon>
        <taxon>Craniata</taxon>
        <taxon>Vertebrata</taxon>
        <taxon>Euteleostomi</taxon>
        <taxon>Archelosauria</taxon>
        <taxon>Archosauria</taxon>
        <taxon>Dinosauria</taxon>
        <taxon>Saurischia</taxon>
        <taxon>Theropoda</taxon>
        <taxon>Coelurosauria</taxon>
        <taxon>Aves</taxon>
        <taxon>Neognathae</taxon>
        <taxon>Neoaves</taxon>
        <taxon>Aequornithes</taxon>
        <taxon>Ciconiiformes</taxon>
        <taxon>Ciconiidae</taxon>
        <taxon>Mycteria</taxon>
    </lineage>
</organism>
<reference evidence="1 2" key="1">
    <citation type="journal article" date="2023" name="J. Hered.">
        <title>Chromosome-level genome of the wood stork (Mycteria americana) provides insight into avian chromosome evolution.</title>
        <authorList>
            <person name="Flamio R. Jr."/>
            <person name="Ramstad K.M."/>
        </authorList>
    </citation>
    <scope>NUCLEOTIDE SEQUENCE [LARGE SCALE GENOMIC DNA]</scope>
    <source>
        <strain evidence="1">JAX WOST 10</strain>
    </source>
</reference>
<evidence type="ECO:0008006" key="3">
    <source>
        <dbReference type="Google" id="ProtNLM"/>
    </source>
</evidence>
<gene>
    <name evidence="1" type="ORF">QYF61_006843</name>
</gene>
<evidence type="ECO:0000313" key="2">
    <source>
        <dbReference type="Proteomes" id="UP001333110"/>
    </source>
</evidence>
<comment type="caution">
    <text evidence="1">The sequence shown here is derived from an EMBL/GenBank/DDBJ whole genome shotgun (WGS) entry which is preliminary data.</text>
</comment>
<evidence type="ECO:0000313" key="1">
    <source>
        <dbReference type="EMBL" id="KAK4829833.1"/>
    </source>
</evidence>
<dbReference type="EMBL" id="JAUNZN010000001">
    <property type="protein sequence ID" value="KAK4829833.1"/>
    <property type="molecule type" value="Genomic_DNA"/>
</dbReference>